<name>A0A448YZ12_9STRA</name>
<evidence type="ECO:0000313" key="2">
    <source>
        <dbReference type="Proteomes" id="UP000291116"/>
    </source>
</evidence>
<proteinExistence type="predicted"/>
<dbReference type="EMBL" id="CAACVS010000046">
    <property type="protein sequence ID" value="VEU34990.1"/>
    <property type="molecule type" value="Genomic_DNA"/>
</dbReference>
<dbReference type="Proteomes" id="UP000291116">
    <property type="component" value="Unassembled WGS sequence"/>
</dbReference>
<organism evidence="1 2">
    <name type="scientific">Pseudo-nitzschia multistriata</name>
    <dbReference type="NCBI Taxonomy" id="183589"/>
    <lineage>
        <taxon>Eukaryota</taxon>
        <taxon>Sar</taxon>
        <taxon>Stramenopiles</taxon>
        <taxon>Ochrophyta</taxon>
        <taxon>Bacillariophyta</taxon>
        <taxon>Bacillariophyceae</taxon>
        <taxon>Bacillariophycidae</taxon>
        <taxon>Bacillariales</taxon>
        <taxon>Bacillariaceae</taxon>
        <taxon>Pseudo-nitzschia</taxon>
    </lineage>
</organism>
<accession>A0A448YZ12</accession>
<protein>
    <submittedName>
        <fullName evidence="1">Uncharacterized protein</fullName>
    </submittedName>
</protein>
<dbReference type="AlphaFoldDB" id="A0A448YZ12"/>
<evidence type="ECO:0000313" key="1">
    <source>
        <dbReference type="EMBL" id="VEU34990.1"/>
    </source>
</evidence>
<reference evidence="1 2" key="1">
    <citation type="submission" date="2019-01" db="EMBL/GenBank/DDBJ databases">
        <authorList>
            <person name="Ferrante I. M."/>
        </authorList>
    </citation>
    <scope>NUCLEOTIDE SEQUENCE [LARGE SCALE GENOMIC DNA]</scope>
    <source>
        <strain evidence="1 2">B856</strain>
    </source>
</reference>
<sequence length="70" mass="7982">MQLIFLVVPIDYPSTNLFEVASKGTKKKNILYRSSLDVCNDHTSFASYAIRSMEGEERGDEEHVEEELLS</sequence>
<keyword evidence="2" id="KW-1185">Reference proteome</keyword>
<gene>
    <name evidence="1" type="ORF">PSNMU_V1.4_AUG-EV-PASAV3_0017120</name>
</gene>